<accession>A0A8C3HLY9</accession>
<feature type="region of interest" description="Disordered" evidence="1">
    <location>
        <begin position="74"/>
        <end position="105"/>
    </location>
</feature>
<dbReference type="Proteomes" id="UP000694380">
    <property type="component" value="Chromosome 8"/>
</dbReference>
<proteinExistence type="predicted"/>
<dbReference type="Ensembl" id="ENSCPBT00000023665.1">
    <property type="protein sequence ID" value="ENSCPBP00000020105.1"/>
    <property type="gene ID" value="ENSCPBG00000014474.1"/>
</dbReference>
<evidence type="ECO:0000313" key="2">
    <source>
        <dbReference type="Ensembl" id="ENSCPBP00000020105.1"/>
    </source>
</evidence>
<feature type="compositionally biased region" description="Basic and acidic residues" evidence="1">
    <location>
        <begin position="96"/>
        <end position="105"/>
    </location>
</feature>
<name>A0A8C3HLY9_CHRPI</name>
<reference evidence="2" key="2">
    <citation type="submission" date="2025-08" db="UniProtKB">
        <authorList>
            <consortium name="Ensembl"/>
        </authorList>
    </citation>
    <scope>IDENTIFICATION</scope>
</reference>
<sequence>MKLSMSYLSNKKIVTLRLSSSTKASWVLLFSLIRFSSHRIDRVQYTPCTMQGTHFSMLLRIYIYPRDQWNTKQLKSPSLQGKGKGSIVRSCPRRQAHTENLWRES</sequence>
<protein>
    <submittedName>
        <fullName evidence="2">Uncharacterized protein</fullName>
    </submittedName>
</protein>
<dbReference type="AlphaFoldDB" id="A0A8C3HLY9"/>
<reference evidence="2" key="3">
    <citation type="submission" date="2025-09" db="UniProtKB">
        <authorList>
            <consortium name="Ensembl"/>
        </authorList>
    </citation>
    <scope>IDENTIFICATION</scope>
</reference>
<keyword evidence="3" id="KW-1185">Reference proteome</keyword>
<evidence type="ECO:0000313" key="3">
    <source>
        <dbReference type="Proteomes" id="UP000694380"/>
    </source>
</evidence>
<organism evidence="2 3">
    <name type="scientific">Chrysemys picta bellii</name>
    <name type="common">Western painted turtle</name>
    <name type="synonym">Emys bellii</name>
    <dbReference type="NCBI Taxonomy" id="8478"/>
    <lineage>
        <taxon>Eukaryota</taxon>
        <taxon>Metazoa</taxon>
        <taxon>Chordata</taxon>
        <taxon>Craniata</taxon>
        <taxon>Vertebrata</taxon>
        <taxon>Euteleostomi</taxon>
        <taxon>Archelosauria</taxon>
        <taxon>Testudinata</taxon>
        <taxon>Testudines</taxon>
        <taxon>Cryptodira</taxon>
        <taxon>Durocryptodira</taxon>
        <taxon>Testudinoidea</taxon>
        <taxon>Emydidae</taxon>
        <taxon>Chrysemys</taxon>
    </lineage>
</organism>
<reference evidence="2" key="1">
    <citation type="journal article" date="2015" name="Genome Biol. Evol.">
        <title>Physical Mapping and Refinement of the Painted Turtle Genome (Chrysemys picta) Inform Amniote Genome Evolution and Challenge Turtle-Bird Chromosomal Conservation.</title>
        <authorList>
            <person name="Badenhorst D."/>
            <person name="Hillier L.W."/>
            <person name="Literman R."/>
            <person name="Montiel E.E."/>
            <person name="Radhakrishnan S."/>
            <person name="Shen Y."/>
            <person name="Minx P."/>
            <person name="Janes D.E."/>
            <person name="Warren W.C."/>
            <person name="Edwards S.V."/>
            <person name="Valenzuela N."/>
        </authorList>
    </citation>
    <scope>NUCLEOTIDE SEQUENCE [LARGE SCALE GENOMIC DNA]</scope>
</reference>
<evidence type="ECO:0000256" key="1">
    <source>
        <dbReference type="SAM" id="MobiDB-lite"/>
    </source>
</evidence>